<sequence length="1290" mass="142206">MADAIAEATAKLQLDEETGEMVSKGELKKRMQKRAKKAAKANAPPKPAATPKPQGPATPKPEEAPIDPDAMFKQGFLANVYNERPVTPLTRFPPEPNGYLHLGHSKAIAINFGFARHHGGKTILRFDDTNPEAEEEKYFTAIEDIIEWLGFKPHAVTHSSDHFDKLYELAEKMIKIGRAYVCHCSDAEIKLQRGGEKNGPRFRCKDAEQDVETNLQKFRDMRDGKYAPQTAFLRMKQELDNPNPQMYSDLAAYRVLNAEHHRTKDQWKIYPTYDFAHCLCDSFEGITHSLCTTEFVLSRESYEWLNKTLEVYEPMQREYSRMEVSGTVMSKRKLKKLVDEGYVRGWDDPRLYTLIALRRRGVPPEAILSFINELGVTTSKSVIQIARFEQSVRTYLETRVPRLMLVLDPVPVVIEDFESLEAQELDLDVPFSPKDPKMGSHKLPFTKTVYIDRSDFREEDSKGYFRLAPGKSVGLWRSPYPLKATTFTKDAEGKVTEIRAVLDRSGAKPKTYIHWVPDNSRKVEVRIHDQLFKSDDPNSVEGGFLKDINPNSETIYNDALIEAGFDEVRRRAPWPEAAGEKTKSGPESVRFQAMRVAYFAVDSDSTDDRVVLNRIVSLKQDVPGRGKAKKELEEAQATLRSAGFTRASLAGFELQAVGSDRRDIGEVLAASDVSNVGVSMDYLLHTMRMIPSLCAAALLFQGALAVTIPEINGDRYVSSYKGKSVSGVKGLVTAKGSSGFYIRATNADSDSRTSNSIYVYGSSGVSKVTVGDIVTLSGKVAAYRSSSSYVYTTEIESPSDIEVLSSDNTVTPIVIGKGDLDPPTEQYSSLDNGDVFSLPGGSSLLSTANPVLDPTEYGMDFWQSLSGELATLTGLTAISKANSYGDTWVIGDWPVTGKNDRGGLTMRANDSNPESIVIGSPLDGTKNPTDTKLGDNLEDITGIITQAYGFYTLLPLTALEKTGSNTTEATATSLKADGTCSSITVGDYNVDNFSPDSSTMSGIGGHIAKYLNSPTVLFLQEIQDNSGATDDGVVSASLTLSKLASAIEEHGGVAYNYTDIDPENDTSGGERGGNIRPAYLYDPSVVRLRNYNPGSSNDSTSVLSDGNLSYNPGLIDPSNEAWDDSRKPLVAQWETLDGKNTFYTINVHFTSKYDSTSLEGDPRPPVNGWVENRVDQAKVVAKFVTSILEVNSDAKIITAGDFNEYASVEPLEVFVSESKLQDLEEVTGIPATERYTYLYNQNCESLDHMYVSSALTSGAKMEHIHVNTWVSTDDELSDHDPTVALFNMCE</sequence>
<dbReference type="EC" id="6.1.1.18" evidence="2"/>
<dbReference type="OrthoDB" id="10250478at2759"/>
<dbReference type="VEuPathDB" id="FungiDB:M747DRAFT_306306"/>
<gene>
    <name evidence="14" type="ORF">ABL_01245</name>
</gene>
<feature type="domain" description="Endonuclease/exonuclease/phosphatase" evidence="11">
    <location>
        <begin position="988"/>
        <end position="1260"/>
    </location>
</feature>
<proteinExistence type="inferred from homology"/>
<feature type="compositionally biased region" description="Pro residues" evidence="9">
    <location>
        <begin position="44"/>
        <end position="59"/>
    </location>
</feature>
<keyword evidence="3" id="KW-0436">Ligase</keyword>
<dbReference type="Gene3D" id="3.40.50.620">
    <property type="entry name" value="HUPs"/>
    <property type="match status" value="1"/>
</dbReference>
<evidence type="ECO:0000256" key="7">
    <source>
        <dbReference type="ARBA" id="ARBA00023146"/>
    </source>
</evidence>
<evidence type="ECO:0000256" key="8">
    <source>
        <dbReference type="ARBA" id="ARBA00048270"/>
    </source>
</evidence>
<dbReference type="Pfam" id="PF20974">
    <property type="entry name" value="tRNA-synt_1c_C2"/>
    <property type="match status" value="1"/>
</dbReference>
<dbReference type="SUPFAM" id="SSF52374">
    <property type="entry name" value="Nucleotidylyl transferase"/>
    <property type="match status" value="1"/>
</dbReference>
<evidence type="ECO:0000256" key="1">
    <source>
        <dbReference type="ARBA" id="ARBA00005594"/>
    </source>
</evidence>
<feature type="domain" description="Glutamyl/glutaminyl-tRNA synthetase class Ib catalytic" evidence="10">
    <location>
        <begin position="90"/>
        <end position="396"/>
    </location>
</feature>
<dbReference type="PANTHER" id="PTHR43097">
    <property type="entry name" value="GLUTAMINE-TRNA LIGASE"/>
    <property type="match status" value="1"/>
</dbReference>
<evidence type="ECO:0000259" key="10">
    <source>
        <dbReference type="Pfam" id="PF00749"/>
    </source>
</evidence>
<dbReference type="PANTHER" id="PTHR43097:SF4">
    <property type="entry name" value="GLUTAMINE--TRNA LIGASE"/>
    <property type="match status" value="1"/>
</dbReference>
<evidence type="ECO:0000259" key="12">
    <source>
        <dbReference type="Pfam" id="PF03950"/>
    </source>
</evidence>
<organism evidence="14 15">
    <name type="scientific">Aspergillus niger</name>
    <dbReference type="NCBI Taxonomy" id="5061"/>
    <lineage>
        <taxon>Eukaryota</taxon>
        <taxon>Fungi</taxon>
        <taxon>Dikarya</taxon>
        <taxon>Ascomycota</taxon>
        <taxon>Pezizomycotina</taxon>
        <taxon>Eurotiomycetes</taxon>
        <taxon>Eurotiomycetidae</taxon>
        <taxon>Eurotiales</taxon>
        <taxon>Aspergillaceae</taxon>
        <taxon>Aspergillus</taxon>
        <taxon>Aspergillus subgen. Circumdati</taxon>
    </lineage>
</organism>
<evidence type="ECO:0000256" key="3">
    <source>
        <dbReference type="ARBA" id="ARBA00022598"/>
    </source>
</evidence>
<evidence type="ECO:0000256" key="4">
    <source>
        <dbReference type="ARBA" id="ARBA00022741"/>
    </source>
</evidence>
<keyword evidence="7 14" id="KW-0030">Aminoacyl-tRNA synthetase</keyword>
<dbReference type="FunFam" id="3.40.50.620:FF:000183">
    <property type="entry name" value="Glutaminyl-tRNA synthetase"/>
    <property type="match status" value="1"/>
</dbReference>
<dbReference type="Pfam" id="PF03950">
    <property type="entry name" value="tRNA-synt_1c_C"/>
    <property type="match status" value="1"/>
</dbReference>
<dbReference type="VEuPathDB" id="FungiDB:ASPNIDRAFT2_1159282"/>
<dbReference type="InterPro" id="IPR020058">
    <property type="entry name" value="Glu/Gln-tRNA-synth_Ib_cat-dom"/>
</dbReference>
<comment type="similarity">
    <text evidence="1">Belongs to the class-I aminoacyl-tRNA synthetase family.</text>
</comment>
<dbReference type="PRINTS" id="PR00987">
    <property type="entry name" value="TRNASYNTHGLU"/>
</dbReference>
<feature type="region of interest" description="Disordered" evidence="9">
    <location>
        <begin position="904"/>
        <end position="928"/>
    </location>
</feature>
<comment type="catalytic activity">
    <reaction evidence="8">
        <text>tRNA(Gln) + L-glutamine + ATP = L-glutaminyl-tRNA(Gln) + AMP + diphosphate</text>
        <dbReference type="Rhea" id="RHEA:20121"/>
        <dbReference type="Rhea" id="RHEA-COMP:9662"/>
        <dbReference type="Rhea" id="RHEA-COMP:9681"/>
        <dbReference type="ChEBI" id="CHEBI:30616"/>
        <dbReference type="ChEBI" id="CHEBI:33019"/>
        <dbReference type="ChEBI" id="CHEBI:58359"/>
        <dbReference type="ChEBI" id="CHEBI:78442"/>
        <dbReference type="ChEBI" id="CHEBI:78521"/>
        <dbReference type="ChEBI" id="CHEBI:456215"/>
        <dbReference type="EC" id="6.1.1.18"/>
    </reaction>
</comment>
<dbReference type="InterPro" id="IPR000924">
    <property type="entry name" value="Glu/Gln-tRNA-synth"/>
</dbReference>
<dbReference type="PaxDb" id="5061-CADANGAP00003074"/>
<dbReference type="InterPro" id="IPR005135">
    <property type="entry name" value="Endo/exonuclease/phosphatase"/>
</dbReference>
<dbReference type="SUPFAM" id="SSF50715">
    <property type="entry name" value="Ribosomal protein L25-like"/>
    <property type="match status" value="1"/>
</dbReference>
<dbReference type="InterPro" id="IPR036691">
    <property type="entry name" value="Endo/exonu/phosph_ase_sf"/>
</dbReference>
<evidence type="ECO:0000313" key="15">
    <source>
        <dbReference type="Proteomes" id="UP000068243"/>
    </source>
</evidence>
<dbReference type="InterPro" id="IPR049437">
    <property type="entry name" value="tRNA-synt_1c_C2"/>
</dbReference>
<dbReference type="InterPro" id="IPR020056">
    <property type="entry name" value="Rbsml_bL25/Gln-tRNA_synth_N"/>
</dbReference>
<dbReference type="Pfam" id="PF00749">
    <property type="entry name" value="tRNA-synt_1c"/>
    <property type="match status" value="1"/>
</dbReference>
<evidence type="ECO:0000256" key="2">
    <source>
        <dbReference type="ARBA" id="ARBA00012836"/>
    </source>
</evidence>
<dbReference type="GO" id="GO:0005829">
    <property type="term" value="C:cytosol"/>
    <property type="evidence" value="ECO:0007669"/>
    <property type="project" value="TreeGrafter"/>
</dbReference>
<dbReference type="VEuPathDB" id="FungiDB:ATCC64974_83380"/>
<feature type="domain" description="Glutamyl/glutaminyl-tRNA synthetase class Ib anti-codon binding" evidence="12">
    <location>
        <begin position="401"/>
        <end position="502"/>
    </location>
</feature>
<dbReference type="GO" id="GO:0006425">
    <property type="term" value="P:glutaminyl-tRNA aminoacylation"/>
    <property type="evidence" value="ECO:0007669"/>
    <property type="project" value="InterPro"/>
</dbReference>
<feature type="region of interest" description="Disordered" evidence="9">
    <location>
        <begin position="1057"/>
        <end position="1076"/>
    </location>
</feature>
<dbReference type="VEuPathDB" id="FungiDB:ASPNIDRAFT2_1109408"/>
<dbReference type="Proteomes" id="UP000068243">
    <property type="component" value="Unassembled WGS sequence"/>
</dbReference>
<dbReference type="InterPro" id="IPR014729">
    <property type="entry name" value="Rossmann-like_a/b/a_fold"/>
</dbReference>
<dbReference type="CDD" id="cd04486">
    <property type="entry name" value="YhcR_OBF_like"/>
    <property type="match status" value="1"/>
</dbReference>
<feature type="compositionally biased region" description="Basic residues" evidence="9">
    <location>
        <begin position="30"/>
        <end position="39"/>
    </location>
</feature>
<dbReference type="EMBL" id="BCMY01000002">
    <property type="protein sequence ID" value="GAQ35637.1"/>
    <property type="molecule type" value="Genomic_DNA"/>
</dbReference>
<dbReference type="NCBIfam" id="TIGR00440">
    <property type="entry name" value="glnS"/>
    <property type="match status" value="1"/>
</dbReference>
<keyword evidence="4" id="KW-0547">Nucleotide-binding</keyword>
<dbReference type="VEuPathDB" id="FungiDB:ATCC64974_83370"/>
<evidence type="ECO:0000256" key="6">
    <source>
        <dbReference type="ARBA" id="ARBA00022917"/>
    </source>
</evidence>
<feature type="region of interest" description="Disordered" evidence="9">
    <location>
        <begin position="1"/>
        <end position="68"/>
    </location>
</feature>
<reference evidence="15" key="1">
    <citation type="journal article" date="2016" name="Genome Announc.">
        <title>Draft genome sequence of Aspergillus niger strain An76.</title>
        <authorList>
            <person name="Gong W."/>
            <person name="Cheng Z."/>
            <person name="Zhang H."/>
            <person name="Liu L."/>
            <person name="Gao P."/>
            <person name="Wang L."/>
        </authorList>
    </citation>
    <scope>NUCLEOTIDE SEQUENCE [LARGE SCALE GENOMIC DNA]</scope>
    <source>
        <strain evidence="15">An76</strain>
    </source>
</reference>
<dbReference type="Gene3D" id="2.40.240.10">
    <property type="entry name" value="Ribosomal Protein L25, Chain P"/>
    <property type="match status" value="2"/>
</dbReference>
<evidence type="ECO:0000259" key="13">
    <source>
        <dbReference type="Pfam" id="PF20974"/>
    </source>
</evidence>
<dbReference type="FunFam" id="2.40.240.10:FF:000015">
    <property type="entry name" value="Glutaminyl-tRNA synthetase"/>
    <property type="match status" value="1"/>
</dbReference>
<accession>A0A100I6J3</accession>
<dbReference type="SUPFAM" id="SSF56219">
    <property type="entry name" value="DNase I-like"/>
    <property type="match status" value="1"/>
</dbReference>
<dbReference type="InterPro" id="IPR004514">
    <property type="entry name" value="Gln-tRNA-synth"/>
</dbReference>
<evidence type="ECO:0000256" key="9">
    <source>
        <dbReference type="SAM" id="MobiDB-lite"/>
    </source>
</evidence>
<dbReference type="VEuPathDB" id="FungiDB:An03g01290"/>
<dbReference type="InterPro" id="IPR020059">
    <property type="entry name" value="Glu/Gln-tRNA-synth_Ib_codon-bd"/>
</dbReference>
<keyword evidence="6" id="KW-0648">Protein biosynthesis</keyword>
<name>A0A100I6J3_ASPNG</name>
<protein>
    <recommendedName>
        <fullName evidence="2">glutamine--tRNA ligase</fullName>
        <ecNumber evidence="2">6.1.1.18</ecNumber>
    </recommendedName>
</protein>
<evidence type="ECO:0000256" key="5">
    <source>
        <dbReference type="ARBA" id="ARBA00022840"/>
    </source>
</evidence>
<dbReference type="FunFam" id="2.40.240.10:FF:000007">
    <property type="entry name" value="Glutamine--tRNA ligase"/>
    <property type="match status" value="1"/>
</dbReference>
<dbReference type="Pfam" id="PF03372">
    <property type="entry name" value="Exo_endo_phos"/>
    <property type="match status" value="1"/>
</dbReference>
<dbReference type="PROSITE" id="PS00178">
    <property type="entry name" value="AA_TRNA_LIGASE_I"/>
    <property type="match status" value="1"/>
</dbReference>
<keyword evidence="5" id="KW-0067">ATP-binding</keyword>
<dbReference type="VEuPathDB" id="FungiDB:M747DRAFT_371093"/>
<dbReference type="InterPro" id="IPR050132">
    <property type="entry name" value="Gln/Glu-tRNA_Ligase"/>
</dbReference>
<evidence type="ECO:0000313" key="14">
    <source>
        <dbReference type="EMBL" id="GAQ35637.1"/>
    </source>
</evidence>
<feature type="domain" description="tRNA synthetases class I (E and Q) anti-codon binding" evidence="13">
    <location>
        <begin position="513"/>
        <end position="567"/>
    </location>
</feature>
<dbReference type="GO" id="GO:0005524">
    <property type="term" value="F:ATP binding"/>
    <property type="evidence" value="ECO:0007669"/>
    <property type="project" value="UniProtKB-KW"/>
</dbReference>
<dbReference type="InterPro" id="IPR011035">
    <property type="entry name" value="Ribosomal_bL25/Gln-tRNA_synth"/>
</dbReference>
<dbReference type="InterPro" id="IPR001412">
    <property type="entry name" value="aa-tRNA-synth_I_CS"/>
</dbReference>
<comment type="caution">
    <text evidence="14">The sequence shown here is derived from an EMBL/GenBank/DDBJ whole genome shotgun (WGS) entry which is preliminary data.</text>
</comment>
<dbReference type="VEuPathDB" id="FungiDB:An03g01280"/>
<dbReference type="GO" id="GO:0004819">
    <property type="term" value="F:glutamine-tRNA ligase activity"/>
    <property type="evidence" value="ECO:0007669"/>
    <property type="project" value="UniProtKB-EC"/>
</dbReference>
<evidence type="ECO:0000259" key="11">
    <source>
        <dbReference type="Pfam" id="PF03372"/>
    </source>
</evidence>
<dbReference type="Gene3D" id="3.60.10.10">
    <property type="entry name" value="Endonuclease/exonuclease/phosphatase"/>
    <property type="match status" value="1"/>
</dbReference>